<name>A0A6G0RUE2_9STRA</name>
<gene>
    <name evidence="2" type="ORF">PF008_g10380</name>
</gene>
<evidence type="ECO:0000256" key="1">
    <source>
        <dbReference type="SAM" id="MobiDB-lite"/>
    </source>
</evidence>
<proteinExistence type="predicted"/>
<dbReference type="EMBL" id="QXFY01000522">
    <property type="protein sequence ID" value="KAE9341955.1"/>
    <property type="molecule type" value="Genomic_DNA"/>
</dbReference>
<feature type="region of interest" description="Disordered" evidence="1">
    <location>
        <begin position="229"/>
        <end position="280"/>
    </location>
</feature>
<dbReference type="AlphaFoldDB" id="A0A6G0RUE2"/>
<reference evidence="2 3" key="1">
    <citation type="submission" date="2018-09" db="EMBL/GenBank/DDBJ databases">
        <title>Genomic investigation of the strawberry pathogen Phytophthora fragariae indicates pathogenicity is determined by transcriptional variation in three key races.</title>
        <authorList>
            <person name="Adams T.M."/>
            <person name="Armitage A.D."/>
            <person name="Sobczyk M.K."/>
            <person name="Bates H.J."/>
            <person name="Dunwell J.M."/>
            <person name="Nellist C.F."/>
            <person name="Harrison R.J."/>
        </authorList>
    </citation>
    <scope>NUCLEOTIDE SEQUENCE [LARGE SCALE GENOMIC DNA]</scope>
    <source>
        <strain evidence="2 3">NOV-77</strain>
    </source>
</reference>
<accession>A0A6G0RUE2</accession>
<feature type="region of interest" description="Disordered" evidence="1">
    <location>
        <begin position="140"/>
        <end position="161"/>
    </location>
</feature>
<organism evidence="2 3">
    <name type="scientific">Phytophthora fragariae</name>
    <dbReference type="NCBI Taxonomy" id="53985"/>
    <lineage>
        <taxon>Eukaryota</taxon>
        <taxon>Sar</taxon>
        <taxon>Stramenopiles</taxon>
        <taxon>Oomycota</taxon>
        <taxon>Peronosporomycetes</taxon>
        <taxon>Peronosporales</taxon>
        <taxon>Peronosporaceae</taxon>
        <taxon>Phytophthora</taxon>
    </lineage>
</organism>
<feature type="region of interest" description="Disordered" evidence="1">
    <location>
        <begin position="1"/>
        <end position="102"/>
    </location>
</feature>
<evidence type="ECO:0000313" key="2">
    <source>
        <dbReference type="EMBL" id="KAE9341955.1"/>
    </source>
</evidence>
<feature type="compositionally biased region" description="Basic residues" evidence="1">
    <location>
        <begin position="236"/>
        <end position="249"/>
    </location>
</feature>
<comment type="caution">
    <text evidence="2">The sequence shown here is derived from an EMBL/GenBank/DDBJ whole genome shotgun (WGS) entry which is preliminary data.</text>
</comment>
<feature type="compositionally biased region" description="Basic and acidic residues" evidence="1">
    <location>
        <begin position="1"/>
        <end position="15"/>
    </location>
</feature>
<protein>
    <submittedName>
        <fullName evidence="2">Uncharacterized protein</fullName>
    </submittedName>
</protein>
<feature type="compositionally biased region" description="Acidic residues" evidence="1">
    <location>
        <begin position="58"/>
        <end position="67"/>
    </location>
</feature>
<evidence type="ECO:0000313" key="3">
    <source>
        <dbReference type="Proteomes" id="UP000486351"/>
    </source>
</evidence>
<dbReference type="Proteomes" id="UP000486351">
    <property type="component" value="Unassembled WGS sequence"/>
</dbReference>
<sequence length="280" mass="31416">MDARGDHAGEERAPDDGTGGRSQRRLRSGPGIPRKSSGREVDGSNTPHSSAGEGSDAHEEDASEENSDGANEIQTVEEVPSDGEGDESQRSADMSGGNVVHEDGVAVDPSEQWHESWKAWQTYLAEYCAQTMQVLPVTETMSRPERNRRLQKTKKGSAEMLPDGCDPYQRTYICTHGWLKRKSHSDGSRPRQNILVTNSPYRFIVQCDVSRLLLRVKNGLFLHNHPVYNNPSCKTTKPRRSCPRHKKQIKTLQSLTRHPHKSRRAVSSQPIFDRKQTAKH</sequence>